<dbReference type="Proteomes" id="UP000031666">
    <property type="component" value="Unassembled WGS sequence"/>
</dbReference>
<dbReference type="STRING" id="1481914.JCM19241_4174"/>
<feature type="transmembrane region" description="Helical" evidence="6">
    <location>
        <begin position="161"/>
        <end position="184"/>
    </location>
</feature>
<keyword evidence="4 6" id="KW-1133">Transmembrane helix</keyword>
<evidence type="ECO:0000313" key="8">
    <source>
        <dbReference type="EMBL" id="GAM76637.1"/>
    </source>
</evidence>
<evidence type="ECO:0000256" key="6">
    <source>
        <dbReference type="SAM" id="Phobius"/>
    </source>
</evidence>
<evidence type="ECO:0000256" key="5">
    <source>
        <dbReference type="ARBA" id="ARBA00023136"/>
    </source>
</evidence>
<dbReference type="InterPro" id="IPR011701">
    <property type="entry name" value="MFS"/>
</dbReference>
<dbReference type="EMBL" id="BBSC01000006">
    <property type="protein sequence ID" value="GAM76637.1"/>
    <property type="molecule type" value="Genomic_DNA"/>
</dbReference>
<feature type="transmembrane region" description="Helical" evidence="6">
    <location>
        <begin position="303"/>
        <end position="324"/>
    </location>
</feature>
<dbReference type="GO" id="GO:1990961">
    <property type="term" value="P:xenobiotic detoxification by transmembrane export across the plasma membrane"/>
    <property type="evidence" value="ECO:0007669"/>
    <property type="project" value="TreeGrafter"/>
</dbReference>
<feature type="transmembrane region" description="Helical" evidence="6">
    <location>
        <begin position="364"/>
        <end position="383"/>
    </location>
</feature>
<comment type="subcellular location">
    <subcellularLocation>
        <location evidence="1">Membrane</location>
        <topology evidence="1">Multi-pass membrane protein</topology>
    </subcellularLocation>
</comment>
<comment type="caution">
    <text evidence="8">The sequence shown here is derived from an EMBL/GenBank/DDBJ whole genome shotgun (WGS) entry which is preliminary data.</text>
</comment>
<evidence type="ECO:0000256" key="1">
    <source>
        <dbReference type="ARBA" id="ARBA00004141"/>
    </source>
</evidence>
<feature type="transmembrane region" description="Helical" evidence="6">
    <location>
        <begin position="74"/>
        <end position="93"/>
    </location>
</feature>
<feature type="transmembrane region" description="Helical" evidence="6">
    <location>
        <begin position="12"/>
        <end position="34"/>
    </location>
</feature>
<dbReference type="GO" id="GO:0005886">
    <property type="term" value="C:plasma membrane"/>
    <property type="evidence" value="ECO:0007669"/>
    <property type="project" value="TreeGrafter"/>
</dbReference>
<dbReference type="PROSITE" id="PS50850">
    <property type="entry name" value="MFS"/>
    <property type="match status" value="1"/>
</dbReference>
<feature type="domain" description="Major facilitator superfamily (MFS) profile" evidence="7">
    <location>
        <begin position="9"/>
        <end position="389"/>
    </location>
</feature>
<dbReference type="PROSITE" id="PS00216">
    <property type="entry name" value="SUGAR_TRANSPORT_1"/>
    <property type="match status" value="1"/>
</dbReference>
<dbReference type="SUPFAM" id="SSF103473">
    <property type="entry name" value="MFS general substrate transporter"/>
    <property type="match status" value="1"/>
</dbReference>
<protein>
    <submittedName>
        <fullName evidence="8">Drug resistance transporter</fullName>
    </submittedName>
</protein>
<feature type="transmembrane region" description="Helical" evidence="6">
    <location>
        <begin position="277"/>
        <end position="297"/>
    </location>
</feature>
<feature type="transmembrane region" description="Helical" evidence="6">
    <location>
        <begin position="133"/>
        <end position="155"/>
    </location>
</feature>
<gene>
    <name evidence="8" type="ORF">JCM19241_4174</name>
</gene>
<accession>A0A0B8QHT5</accession>
<dbReference type="InterPro" id="IPR020846">
    <property type="entry name" value="MFS_dom"/>
</dbReference>
<sequence length="389" mass="41776">MNPVKQRNTAILMYLLISLGGIVVDIIVPSLPSIQRALLSNETATQWAFTMAMLGFGFGQIVAGFVVDAFGRKLPMLLGALCLSFSLLLSAVVPDIEALIALRLVQGLAVSLVAVGGRAVIKDLYHGEEYLKAVNWITISFALGITLSPFVGGYIEENFGWQMVFTGLTAWVSLGAVLLAFFFTETHTNHQPLNKETIKGNLSEIVLNRGFQRTAIICGVFYAILPAFNTVSPFIIQETLGYGPVFYGHIALVLGGAWLAGNMANRATFSIPAKSKTTLCLLVSLLALATGIGYQIIQGLSLYAFIAPVAAIIFSLGMLFPLYLGKALAPFHHIAGIANAIVFSGCWLCTALISFLASSLPLNSALPLMILYSALLLLVVLLTRKMNDL</sequence>
<dbReference type="Pfam" id="PF07690">
    <property type="entry name" value="MFS_1"/>
    <property type="match status" value="1"/>
</dbReference>
<evidence type="ECO:0000313" key="9">
    <source>
        <dbReference type="Proteomes" id="UP000031666"/>
    </source>
</evidence>
<evidence type="ECO:0000256" key="3">
    <source>
        <dbReference type="ARBA" id="ARBA00022692"/>
    </source>
</evidence>
<evidence type="ECO:0000256" key="4">
    <source>
        <dbReference type="ARBA" id="ARBA00022989"/>
    </source>
</evidence>
<reference evidence="8 9" key="1">
    <citation type="submission" date="2015-01" db="EMBL/GenBank/DDBJ databases">
        <title>Vibrio sp. C94 JCM 19241 whole genome shotgun sequence.</title>
        <authorList>
            <person name="Sawabe T."/>
            <person name="Meirelles P."/>
            <person name="Feng G."/>
            <person name="Sayaka M."/>
            <person name="Hattori M."/>
            <person name="Ohkuma M."/>
        </authorList>
    </citation>
    <scope>NUCLEOTIDE SEQUENCE [LARGE SCALE GENOMIC DNA]</scope>
    <source>
        <strain evidence="9">JCM 19241</strain>
    </source>
</reference>
<feature type="transmembrane region" description="Helical" evidence="6">
    <location>
        <begin position="245"/>
        <end position="265"/>
    </location>
</feature>
<feature type="transmembrane region" description="Helical" evidence="6">
    <location>
        <begin position="205"/>
        <end position="225"/>
    </location>
</feature>
<dbReference type="Gene3D" id="1.20.1720.10">
    <property type="entry name" value="Multidrug resistance protein D"/>
    <property type="match status" value="1"/>
</dbReference>
<dbReference type="PANTHER" id="PTHR23502:SF132">
    <property type="entry name" value="POLYAMINE TRANSPORTER 2-RELATED"/>
    <property type="match status" value="1"/>
</dbReference>
<dbReference type="InterPro" id="IPR005829">
    <property type="entry name" value="Sugar_transporter_CS"/>
</dbReference>
<dbReference type="InterPro" id="IPR036259">
    <property type="entry name" value="MFS_trans_sf"/>
</dbReference>
<organism evidence="8 9">
    <name type="scientific">Vibrio ishigakensis</name>
    <dbReference type="NCBI Taxonomy" id="1481914"/>
    <lineage>
        <taxon>Bacteria</taxon>
        <taxon>Pseudomonadati</taxon>
        <taxon>Pseudomonadota</taxon>
        <taxon>Gammaproteobacteria</taxon>
        <taxon>Vibrionales</taxon>
        <taxon>Vibrionaceae</taxon>
        <taxon>Vibrio</taxon>
    </lineage>
</organism>
<feature type="transmembrane region" description="Helical" evidence="6">
    <location>
        <begin position="336"/>
        <end position="358"/>
    </location>
</feature>
<dbReference type="PANTHER" id="PTHR23502">
    <property type="entry name" value="MAJOR FACILITATOR SUPERFAMILY"/>
    <property type="match status" value="1"/>
</dbReference>
<keyword evidence="3 6" id="KW-0812">Transmembrane</keyword>
<evidence type="ECO:0000259" key="7">
    <source>
        <dbReference type="PROSITE" id="PS50850"/>
    </source>
</evidence>
<name>A0A0B8QHT5_9VIBR</name>
<dbReference type="AlphaFoldDB" id="A0A0B8QHT5"/>
<evidence type="ECO:0000256" key="2">
    <source>
        <dbReference type="ARBA" id="ARBA00022448"/>
    </source>
</evidence>
<keyword evidence="2" id="KW-0813">Transport</keyword>
<keyword evidence="5 6" id="KW-0472">Membrane</keyword>
<reference evidence="8 9" key="2">
    <citation type="submission" date="2015-01" db="EMBL/GenBank/DDBJ databases">
        <authorList>
            <consortium name="NBRP consortium"/>
            <person name="Sawabe T."/>
            <person name="Meirelles P."/>
            <person name="Feng G."/>
            <person name="Sayaka M."/>
            <person name="Hattori M."/>
            <person name="Ohkuma M."/>
        </authorList>
    </citation>
    <scope>NUCLEOTIDE SEQUENCE [LARGE SCALE GENOMIC DNA]</scope>
    <source>
        <strain evidence="9">JCM 19241</strain>
    </source>
</reference>
<dbReference type="GO" id="GO:0015385">
    <property type="term" value="F:sodium:proton antiporter activity"/>
    <property type="evidence" value="ECO:0007669"/>
    <property type="project" value="TreeGrafter"/>
</dbReference>
<proteinExistence type="predicted"/>
<feature type="transmembrane region" description="Helical" evidence="6">
    <location>
        <begin position="46"/>
        <end position="67"/>
    </location>
</feature>
<feature type="transmembrane region" description="Helical" evidence="6">
    <location>
        <begin position="99"/>
        <end position="121"/>
    </location>
</feature>